<dbReference type="EMBL" id="MKQR01000009">
    <property type="protein sequence ID" value="OLR93825.1"/>
    <property type="molecule type" value="Genomic_DNA"/>
</dbReference>
<dbReference type="InterPro" id="IPR034660">
    <property type="entry name" value="DinB/YfiT-like"/>
</dbReference>
<dbReference type="Pfam" id="PF11716">
    <property type="entry name" value="MDMPI_N"/>
    <property type="match status" value="1"/>
</dbReference>
<dbReference type="Gene3D" id="1.20.120.450">
    <property type="entry name" value="dinb family like domain"/>
    <property type="match status" value="1"/>
</dbReference>
<protein>
    <recommendedName>
        <fullName evidence="1">Mycothiol-dependent maleylpyruvate isomerase metal-binding domain-containing protein</fullName>
    </recommendedName>
</protein>
<dbReference type="SUPFAM" id="SSF109854">
    <property type="entry name" value="DinB/YfiT-like putative metalloenzymes"/>
    <property type="match status" value="1"/>
</dbReference>
<dbReference type="Proteomes" id="UP000186040">
    <property type="component" value="Unassembled WGS sequence"/>
</dbReference>
<organism evidence="2 3">
    <name type="scientific">Actinokineospora bangkokensis</name>
    <dbReference type="NCBI Taxonomy" id="1193682"/>
    <lineage>
        <taxon>Bacteria</taxon>
        <taxon>Bacillati</taxon>
        <taxon>Actinomycetota</taxon>
        <taxon>Actinomycetes</taxon>
        <taxon>Pseudonocardiales</taxon>
        <taxon>Pseudonocardiaceae</taxon>
        <taxon>Actinokineospora</taxon>
    </lineage>
</organism>
<gene>
    <name evidence="2" type="ORF">BJP25_16495</name>
</gene>
<comment type="caution">
    <text evidence="2">The sequence shown here is derived from an EMBL/GenBank/DDBJ whole genome shotgun (WGS) entry which is preliminary data.</text>
</comment>
<evidence type="ECO:0000313" key="2">
    <source>
        <dbReference type="EMBL" id="OLR93825.1"/>
    </source>
</evidence>
<accession>A0A1Q9LP81</accession>
<dbReference type="OrthoDB" id="3781681at2"/>
<dbReference type="STRING" id="1193682.BJP25_16495"/>
<dbReference type="RefSeq" id="WP_075974724.1">
    <property type="nucleotide sequence ID" value="NZ_MKQR01000009.1"/>
</dbReference>
<reference evidence="2 3" key="1">
    <citation type="submission" date="2016-10" db="EMBL/GenBank/DDBJ databases">
        <title>The Draft Genome Sequence of Actinokineospora bangkokensis 44EHWT reveals the biosynthetic pathway of antifungal compounds Thailandins with unusual extender unit butylmalonyl-CoA.</title>
        <authorList>
            <person name="Greule A."/>
            <person name="Intra B."/>
            <person name="Flemming S."/>
            <person name="Rommel M.G."/>
            <person name="Panbangred W."/>
            <person name="Bechthold A."/>
        </authorList>
    </citation>
    <scope>NUCLEOTIDE SEQUENCE [LARGE SCALE GENOMIC DNA]</scope>
    <source>
        <strain evidence="2 3">44EHW</strain>
    </source>
</reference>
<keyword evidence="3" id="KW-1185">Reference proteome</keyword>
<evidence type="ECO:0000259" key="1">
    <source>
        <dbReference type="Pfam" id="PF11716"/>
    </source>
</evidence>
<dbReference type="InterPro" id="IPR024344">
    <property type="entry name" value="MDMPI_metal-binding"/>
</dbReference>
<sequence length="232" mass="24518">MSAPAPDRRAVVDALRRCYAAITEVTEHIEGAGGGLAGVGTGCAGWHAGDLLFHQLCDARRALVALNTPGDRAPDRDAVTYWLGFPGRADTTDTSDTTDDEHARFVRAVTAAYPPGALVAEWRATAAAAVVAAQRCPHPAVGTQGHVLTTTDFLDTLVVEATVHHLDLTAEVPDAPAADPDGLRRVRRVLDGLLGHPAPFDWDDRTYALKGTGRLPLTGAETALADRFPLFG</sequence>
<dbReference type="AlphaFoldDB" id="A0A1Q9LP81"/>
<dbReference type="GO" id="GO:0046872">
    <property type="term" value="F:metal ion binding"/>
    <property type="evidence" value="ECO:0007669"/>
    <property type="project" value="InterPro"/>
</dbReference>
<proteinExistence type="predicted"/>
<name>A0A1Q9LP81_9PSEU</name>
<feature type="domain" description="Mycothiol-dependent maleylpyruvate isomerase metal-binding" evidence="1">
    <location>
        <begin position="40"/>
        <end position="168"/>
    </location>
</feature>
<evidence type="ECO:0000313" key="3">
    <source>
        <dbReference type="Proteomes" id="UP000186040"/>
    </source>
</evidence>